<accession>A0A7S3XY97</accession>
<evidence type="ECO:0000313" key="1">
    <source>
        <dbReference type="EMBL" id="CAE0635695.1"/>
    </source>
</evidence>
<gene>
    <name evidence="1" type="ORF">HAKA00212_LOCUS14439</name>
</gene>
<name>A0A7S3XY97_HETAK</name>
<dbReference type="EMBL" id="HBIU01031269">
    <property type="protein sequence ID" value="CAE0635695.1"/>
    <property type="molecule type" value="Transcribed_RNA"/>
</dbReference>
<reference evidence="1" key="1">
    <citation type="submission" date="2021-01" db="EMBL/GenBank/DDBJ databases">
        <authorList>
            <person name="Corre E."/>
            <person name="Pelletier E."/>
            <person name="Niang G."/>
            <person name="Scheremetjew M."/>
            <person name="Finn R."/>
            <person name="Kale V."/>
            <person name="Holt S."/>
            <person name="Cochrane G."/>
            <person name="Meng A."/>
            <person name="Brown T."/>
            <person name="Cohen L."/>
        </authorList>
    </citation>
    <scope>NUCLEOTIDE SEQUENCE</scope>
    <source>
        <strain evidence="1">CCMP3107</strain>
    </source>
</reference>
<protein>
    <submittedName>
        <fullName evidence="1">Uncharacterized protein</fullName>
    </submittedName>
</protein>
<proteinExistence type="predicted"/>
<sequence>MGTLAWFLAVYGPGDFPDHFASMPGVKEVLIFLKELFRGNGCINTVKQANMLFKATKYYPTPITGPIVCGILGSNAGGFFPPSRGLKAIENGVSWNLQCAGIASALYHLLVHDSFVLGALLRGLLCLGATPAPGTVQVLCVLMFVAVAELQSVLGPHFNPFAKVHHVLYKMSGVPKAEEQRARVESKTDYVGESLNRR</sequence>
<organism evidence="1">
    <name type="scientific">Heterosigma akashiwo</name>
    <name type="common">Chromophytic alga</name>
    <name type="synonym">Heterosigma carterae</name>
    <dbReference type="NCBI Taxonomy" id="2829"/>
    <lineage>
        <taxon>Eukaryota</taxon>
        <taxon>Sar</taxon>
        <taxon>Stramenopiles</taxon>
        <taxon>Ochrophyta</taxon>
        <taxon>Raphidophyceae</taxon>
        <taxon>Chattonellales</taxon>
        <taxon>Chattonellaceae</taxon>
        <taxon>Heterosigma</taxon>
    </lineage>
</organism>
<dbReference type="AlphaFoldDB" id="A0A7S3XY97"/>